<dbReference type="Proteomes" id="UP001458880">
    <property type="component" value="Unassembled WGS sequence"/>
</dbReference>
<sequence length="170" mass="18834">MHHKIAKVPCIFNTETQGIPSASYASQDSNVAGSLYLQPVTTETIITTVRKLSNKKSHSEDEISNFLLKNIIECIAEPLEHIFNCSMKTGIVPKQLKQGIVIPIHKKGLKTSTDTAIYSYVNEILSGFENKQKGLGLFVDLTRAFDSVQHEILLAKLYKLGIRGVMFGVV</sequence>
<dbReference type="EMBL" id="JASPKY010000560">
    <property type="protein sequence ID" value="KAK9692918.1"/>
    <property type="molecule type" value="Genomic_DNA"/>
</dbReference>
<proteinExistence type="predicted"/>
<keyword evidence="2" id="KW-1185">Reference proteome</keyword>
<reference evidence="1 2" key="1">
    <citation type="journal article" date="2024" name="BMC Genomics">
        <title>De novo assembly and annotation of Popillia japonica's genome with initial clues to its potential as an invasive pest.</title>
        <authorList>
            <person name="Cucini C."/>
            <person name="Boschi S."/>
            <person name="Funari R."/>
            <person name="Cardaioli E."/>
            <person name="Iannotti N."/>
            <person name="Marturano G."/>
            <person name="Paoli F."/>
            <person name="Bruttini M."/>
            <person name="Carapelli A."/>
            <person name="Frati F."/>
            <person name="Nardi F."/>
        </authorList>
    </citation>
    <scope>NUCLEOTIDE SEQUENCE [LARGE SCALE GENOMIC DNA]</scope>
    <source>
        <strain evidence="1">DMR45628</strain>
    </source>
</reference>
<accession>A0AAW1ITC5</accession>
<dbReference type="PANTHER" id="PTHR19446">
    <property type="entry name" value="REVERSE TRANSCRIPTASES"/>
    <property type="match status" value="1"/>
</dbReference>
<comment type="caution">
    <text evidence="1">The sequence shown here is derived from an EMBL/GenBank/DDBJ whole genome shotgun (WGS) entry which is preliminary data.</text>
</comment>
<dbReference type="AlphaFoldDB" id="A0AAW1ITC5"/>
<evidence type="ECO:0008006" key="3">
    <source>
        <dbReference type="Google" id="ProtNLM"/>
    </source>
</evidence>
<name>A0AAW1ITC5_POPJA</name>
<gene>
    <name evidence="1" type="ORF">QE152_g34821</name>
</gene>
<protein>
    <recommendedName>
        <fullName evidence="3">Reverse transcriptase domain-containing protein</fullName>
    </recommendedName>
</protein>
<organism evidence="1 2">
    <name type="scientific">Popillia japonica</name>
    <name type="common">Japanese beetle</name>
    <dbReference type="NCBI Taxonomy" id="7064"/>
    <lineage>
        <taxon>Eukaryota</taxon>
        <taxon>Metazoa</taxon>
        <taxon>Ecdysozoa</taxon>
        <taxon>Arthropoda</taxon>
        <taxon>Hexapoda</taxon>
        <taxon>Insecta</taxon>
        <taxon>Pterygota</taxon>
        <taxon>Neoptera</taxon>
        <taxon>Endopterygota</taxon>
        <taxon>Coleoptera</taxon>
        <taxon>Polyphaga</taxon>
        <taxon>Scarabaeiformia</taxon>
        <taxon>Scarabaeidae</taxon>
        <taxon>Rutelinae</taxon>
        <taxon>Popillia</taxon>
    </lineage>
</organism>
<evidence type="ECO:0000313" key="1">
    <source>
        <dbReference type="EMBL" id="KAK9692918.1"/>
    </source>
</evidence>
<evidence type="ECO:0000313" key="2">
    <source>
        <dbReference type="Proteomes" id="UP001458880"/>
    </source>
</evidence>